<keyword evidence="2" id="KW-1185">Reference proteome</keyword>
<organism evidence="1 2">
    <name type="scientific">Pleurotus eryngii</name>
    <name type="common">Boletus of the steppes</name>
    <dbReference type="NCBI Taxonomy" id="5323"/>
    <lineage>
        <taxon>Eukaryota</taxon>
        <taxon>Fungi</taxon>
        <taxon>Dikarya</taxon>
        <taxon>Basidiomycota</taxon>
        <taxon>Agaricomycotina</taxon>
        <taxon>Agaricomycetes</taxon>
        <taxon>Agaricomycetidae</taxon>
        <taxon>Agaricales</taxon>
        <taxon>Pleurotineae</taxon>
        <taxon>Pleurotaceae</taxon>
        <taxon>Pleurotus</taxon>
    </lineage>
</organism>
<dbReference type="EMBL" id="MU154552">
    <property type="protein sequence ID" value="KAF9496486.1"/>
    <property type="molecule type" value="Genomic_DNA"/>
</dbReference>
<evidence type="ECO:0000313" key="2">
    <source>
        <dbReference type="Proteomes" id="UP000807025"/>
    </source>
</evidence>
<dbReference type="OrthoDB" id="432970at2759"/>
<accession>A0A9P6A3D0</accession>
<evidence type="ECO:0000313" key="1">
    <source>
        <dbReference type="EMBL" id="KAF9496486.1"/>
    </source>
</evidence>
<protein>
    <submittedName>
        <fullName evidence="1">Uncharacterized protein</fullName>
    </submittedName>
</protein>
<reference evidence="1" key="1">
    <citation type="submission" date="2020-11" db="EMBL/GenBank/DDBJ databases">
        <authorList>
            <consortium name="DOE Joint Genome Institute"/>
            <person name="Ahrendt S."/>
            <person name="Riley R."/>
            <person name="Andreopoulos W."/>
            <person name="Labutti K."/>
            <person name="Pangilinan J."/>
            <person name="Ruiz-Duenas F.J."/>
            <person name="Barrasa J.M."/>
            <person name="Sanchez-Garcia M."/>
            <person name="Camarero S."/>
            <person name="Miyauchi S."/>
            <person name="Serrano A."/>
            <person name="Linde D."/>
            <person name="Babiker R."/>
            <person name="Drula E."/>
            <person name="Ayuso-Fernandez I."/>
            <person name="Pacheco R."/>
            <person name="Padilla G."/>
            <person name="Ferreira P."/>
            <person name="Barriuso J."/>
            <person name="Kellner H."/>
            <person name="Castanera R."/>
            <person name="Alfaro M."/>
            <person name="Ramirez L."/>
            <person name="Pisabarro A.G."/>
            <person name="Kuo A."/>
            <person name="Tritt A."/>
            <person name="Lipzen A."/>
            <person name="He G."/>
            <person name="Yan M."/>
            <person name="Ng V."/>
            <person name="Cullen D."/>
            <person name="Martin F."/>
            <person name="Rosso M.-N."/>
            <person name="Henrissat B."/>
            <person name="Hibbett D."/>
            <person name="Martinez A.T."/>
            <person name="Grigoriev I.V."/>
        </authorList>
    </citation>
    <scope>NUCLEOTIDE SEQUENCE</scope>
    <source>
        <strain evidence="1">ATCC 90797</strain>
    </source>
</reference>
<sequence>MSYRVHIAQCVARKHTTNDVERNGKHKVLRIRKDDLSLQGESDLIILFRVPTTSLLGPSPCLRKACLTIRPDPALALLVQLGSNLLLFSTAIDDQKHVHIINGYVFPRKPHSKPMFYIQIAERNDVSTIESILMRVNIVPDTARSSLPSCARVSTTQVDLTTTTLHLAQESAGL</sequence>
<gene>
    <name evidence="1" type="ORF">BDN71DRAFT_757420</name>
</gene>
<name>A0A9P6A3D0_PLEER</name>
<dbReference type="Proteomes" id="UP000807025">
    <property type="component" value="Unassembled WGS sequence"/>
</dbReference>
<comment type="caution">
    <text evidence="1">The sequence shown here is derived from an EMBL/GenBank/DDBJ whole genome shotgun (WGS) entry which is preliminary data.</text>
</comment>
<proteinExistence type="predicted"/>
<dbReference type="AlphaFoldDB" id="A0A9P6A3D0"/>